<dbReference type="OrthoDB" id="10488703at2759"/>
<evidence type="ECO:0000256" key="1">
    <source>
        <dbReference type="SAM" id="Phobius"/>
    </source>
</evidence>
<dbReference type="AlphaFoldDB" id="A0A1W0X1T0"/>
<keyword evidence="1" id="KW-1133">Transmembrane helix</keyword>
<proteinExistence type="predicted"/>
<protein>
    <submittedName>
        <fullName evidence="2">Uncharacterized protein</fullName>
    </submittedName>
</protein>
<feature type="transmembrane region" description="Helical" evidence="1">
    <location>
        <begin position="12"/>
        <end position="32"/>
    </location>
</feature>
<organism evidence="2 3">
    <name type="scientific">Hypsibius exemplaris</name>
    <name type="common">Freshwater tardigrade</name>
    <dbReference type="NCBI Taxonomy" id="2072580"/>
    <lineage>
        <taxon>Eukaryota</taxon>
        <taxon>Metazoa</taxon>
        <taxon>Ecdysozoa</taxon>
        <taxon>Tardigrada</taxon>
        <taxon>Eutardigrada</taxon>
        <taxon>Parachela</taxon>
        <taxon>Hypsibioidea</taxon>
        <taxon>Hypsibiidae</taxon>
        <taxon>Hypsibius</taxon>
    </lineage>
</organism>
<accession>A0A1W0X1T0</accession>
<evidence type="ECO:0000313" key="2">
    <source>
        <dbReference type="EMBL" id="OQV21340.1"/>
    </source>
</evidence>
<keyword evidence="1" id="KW-0812">Transmembrane</keyword>
<dbReference type="EMBL" id="MTYJ01000024">
    <property type="protein sequence ID" value="OQV21340.1"/>
    <property type="molecule type" value="Genomic_DNA"/>
</dbReference>
<keyword evidence="1" id="KW-0472">Membrane</keyword>
<dbReference type="Proteomes" id="UP000192578">
    <property type="component" value="Unassembled WGS sequence"/>
</dbReference>
<name>A0A1W0X1T0_HYPEX</name>
<keyword evidence="3" id="KW-1185">Reference proteome</keyword>
<gene>
    <name evidence="2" type="ORF">BV898_04820</name>
</gene>
<sequence>MKIALPPFRFFAAWFSFGVCVSTGITCLFYIFGIGKTSDLSSTALQRLDYSPPKNPSLRASNSHQLSFDLPPDCANFAEVVASITHIRQTQAALRVSLYSSGVHWATNWSHQTFGLPVYLLCLSAAFIALAASIINCFCPPSEEMSSPLTSGNCKVRKIRMRVPQKNQRWSGYIYTHLYDDREAVDEGKCKDSKGRPEDDTLFDREALKFLQRTISTCGSREQA</sequence>
<comment type="caution">
    <text evidence="2">The sequence shown here is derived from an EMBL/GenBank/DDBJ whole genome shotgun (WGS) entry which is preliminary data.</text>
</comment>
<evidence type="ECO:0000313" key="3">
    <source>
        <dbReference type="Proteomes" id="UP000192578"/>
    </source>
</evidence>
<reference evidence="3" key="1">
    <citation type="submission" date="2017-01" db="EMBL/GenBank/DDBJ databases">
        <title>Comparative genomics of anhydrobiosis in the tardigrade Hypsibius dujardini.</title>
        <authorList>
            <person name="Yoshida Y."/>
            <person name="Koutsovoulos G."/>
            <person name="Laetsch D."/>
            <person name="Stevens L."/>
            <person name="Kumar S."/>
            <person name="Horikawa D."/>
            <person name="Ishino K."/>
            <person name="Komine S."/>
            <person name="Tomita M."/>
            <person name="Blaxter M."/>
            <person name="Arakawa K."/>
        </authorList>
    </citation>
    <scope>NUCLEOTIDE SEQUENCE [LARGE SCALE GENOMIC DNA]</scope>
    <source>
        <strain evidence="3">Z151</strain>
    </source>
</reference>
<feature type="transmembrane region" description="Helical" evidence="1">
    <location>
        <begin position="118"/>
        <end position="139"/>
    </location>
</feature>